<organism evidence="2 3">
    <name type="scientific">Haliangium ochraceum (strain DSM 14365 / JCM 11303 / SMP-2)</name>
    <dbReference type="NCBI Taxonomy" id="502025"/>
    <lineage>
        <taxon>Bacteria</taxon>
        <taxon>Pseudomonadati</taxon>
        <taxon>Myxococcota</taxon>
        <taxon>Polyangia</taxon>
        <taxon>Haliangiales</taxon>
        <taxon>Kofleriaceae</taxon>
        <taxon>Haliangium</taxon>
    </lineage>
</organism>
<proteinExistence type="predicted"/>
<evidence type="ECO:0000259" key="1">
    <source>
        <dbReference type="Pfam" id="PF00561"/>
    </source>
</evidence>
<dbReference type="STRING" id="502025.Hoch_1443"/>
<dbReference type="SUPFAM" id="SSF53474">
    <property type="entry name" value="alpha/beta-Hydrolases"/>
    <property type="match status" value="1"/>
</dbReference>
<dbReference type="InterPro" id="IPR000073">
    <property type="entry name" value="AB_hydrolase_1"/>
</dbReference>
<dbReference type="InterPro" id="IPR050266">
    <property type="entry name" value="AB_hydrolase_sf"/>
</dbReference>
<dbReference type="RefSeq" id="WP_012826606.1">
    <property type="nucleotide sequence ID" value="NC_013440.1"/>
</dbReference>
<dbReference type="PANTHER" id="PTHR43798">
    <property type="entry name" value="MONOACYLGLYCEROL LIPASE"/>
    <property type="match status" value="1"/>
</dbReference>
<dbReference type="KEGG" id="hoh:Hoch_1443"/>
<dbReference type="Gene3D" id="3.40.50.1820">
    <property type="entry name" value="alpha/beta hydrolase"/>
    <property type="match status" value="1"/>
</dbReference>
<accession>D0LUV7</accession>
<dbReference type="EMBL" id="CP001804">
    <property type="protein sequence ID" value="ACY13997.1"/>
    <property type="molecule type" value="Genomic_DNA"/>
</dbReference>
<dbReference type="PANTHER" id="PTHR43798:SF33">
    <property type="entry name" value="HYDROLASE, PUTATIVE (AFU_ORTHOLOGUE AFUA_2G14860)-RELATED"/>
    <property type="match status" value="1"/>
</dbReference>
<sequence>MIDAAPIAAELFDEPARRIDLGHASLPYWRLGDGPDLVLVHGWPADARTWRRIVPALRQRYRCHLIDLPGAGRSTWTRHTPRGCDGLSQALAAAVAQMDLGERFGFVAFDSGGGFARKVAAQMPERVAGLALGNTEIPFEHSRLFRKSLRNLRRPGAKLLMRLAMQSRSLRRKSWHTSASDPALIDELCALFLEPLARRRRRFAGAMLLADGLRVEDFDSVAEAHGNIHAPVKLIWGTRDPWFKLAPARKMAEQFAGPVDFVEIDGGKLFVHEEFPERFADEVAAHFAPLFPR</sequence>
<reference evidence="2 3" key="1">
    <citation type="journal article" date="2010" name="Stand. Genomic Sci.">
        <title>Complete genome sequence of Haliangium ochraceum type strain (SMP-2).</title>
        <authorList>
            <consortium name="US DOE Joint Genome Institute (JGI-PGF)"/>
            <person name="Ivanova N."/>
            <person name="Daum C."/>
            <person name="Lang E."/>
            <person name="Abt B."/>
            <person name="Kopitz M."/>
            <person name="Saunders E."/>
            <person name="Lapidus A."/>
            <person name="Lucas S."/>
            <person name="Glavina Del Rio T."/>
            <person name="Nolan M."/>
            <person name="Tice H."/>
            <person name="Copeland A."/>
            <person name="Cheng J.F."/>
            <person name="Chen F."/>
            <person name="Bruce D."/>
            <person name="Goodwin L."/>
            <person name="Pitluck S."/>
            <person name="Mavromatis K."/>
            <person name="Pati A."/>
            <person name="Mikhailova N."/>
            <person name="Chen A."/>
            <person name="Palaniappan K."/>
            <person name="Land M."/>
            <person name="Hauser L."/>
            <person name="Chang Y.J."/>
            <person name="Jeffries C.D."/>
            <person name="Detter J.C."/>
            <person name="Brettin T."/>
            <person name="Rohde M."/>
            <person name="Goker M."/>
            <person name="Bristow J."/>
            <person name="Markowitz V."/>
            <person name="Eisen J.A."/>
            <person name="Hugenholtz P."/>
            <person name="Kyrpides N.C."/>
            <person name="Klenk H.P."/>
        </authorList>
    </citation>
    <scope>NUCLEOTIDE SEQUENCE [LARGE SCALE GENOMIC DNA]</scope>
    <source>
        <strain evidence="3">DSM 14365 / CIP 107738 / JCM 11303 / AJ 13395 / SMP-2</strain>
    </source>
</reference>
<keyword evidence="2" id="KW-0378">Hydrolase</keyword>
<protein>
    <submittedName>
        <fullName evidence="2">Alpha/beta hydrolase fold protein</fullName>
    </submittedName>
</protein>
<dbReference type="GO" id="GO:0016787">
    <property type="term" value="F:hydrolase activity"/>
    <property type="evidence" value="ECO:0007669"/>
    <property type="project" value="UniProtKB-KW"/>
</dbReference>
<dbReference type="HOGENOM" id="CLU_020336_13_2_7"/>
<evidence type="ECO:0000313" key="3">
    <source>
        <dbReference type="Proteomes" id="UP000001880"/>
    </source>
</evidence>
<name>D0LUV7_HALO1</name>
<dbReference type="ESTHER" id="halo1-d0luv7">
    <property type="family name" value="6_AlphaBeta_hydrolase"/>
</dbReference>
<dbReference type="GO" id="GO:0016020">
    <property type="term" value="C:membrane"/>
    <property type="evidence" value="ECO:0007669"/>
    <property type="project" value="TreeGrafter"/>
</dbReference>
<dbReference type="InterPro" id="IPR029058">
    <property type="entry name" value="AB_hydrolase_fold"/>
</dbReference>
<keyword evidence="3" id="KW-1185">Reference proteome</keyword>
<dbReference type="eggNOG" id="COG2267">
    <property type="taxonomic scope" value="Bacteria"/>
</dbReference>
<dbReference type="Pfam" id="PF00561">
    <property type="entry name" value="Abhydrolase_1"/>
    <property type="match status" value="1"/>
</dbReference>
<dbReference type="AlphaFoldDB" id="D0LUV7"/>
<evidence type="ECO:0000313" key="2">
    <source>
        <dbReference type="EMBL" id="ACY13997.1"/>
    </source>
</evidence>
<feature type="domain" description="AB hydrolase-1" evidence="1">
    <location>
        <begin position="37"/>
        <end position="273"/>
    </location>
</feature>
<dbReference type="Proteomes" id="UP000001880">
    <property type="component" value="Chromosome"/>
</dbReference>
<gene>
    <name evidence="2" type="ordered locus">Hoch_1443</name>
</gene>